<dbReference type="EMBL" id="KV425567">
    <property type="protein sequence ID" value="KZT26296.1"/>
    <property type="molecule type" value="Genomic_DNA"/>
</dbReference>
<feature type="transmembrane region" description="Helical" evidence="2">
    <location>
        <begin position="49"/>
        <end position="71"/>
    </location>
</feature>
<feature type="transmembrane region" description="Helical" evidence="2">
    <location>
        <begin position="83"/>
        <end position="104"/>
    </location>
</feature>
<evidence type="ECO:0008006" key="5">
    <source>
        <dbReference type="Google" id="ProtNLM"/>
    </source>
</evidence>
<feature type="transmembrane region" description="Helical" evidence="2">
    <location>
        <begin position="124"/>
        <end position="144"/>
    </location>
</feature>
<dbReference type="OrthoDB" id="3188789at2759"/>
<evidence type="ECO:0000256" key="2">
    <source>
        <dbReference type="SAM" id="Phobius"/>
    </source>
</evidence>
<dbReference type="InParanoid" id="A0A165T8E4"/>
<evidence type="ECO:0000256" key="1">
    <source>
        <dbReference type="SAM" id="MobiDB-lite"/>
    </source>
</evidence>
<gene>
    <name evidence="3" type="ORF">NEOLEDRAFT_245985</name>
</gene>
<keyword evidence="2" id="KW-0472">Membrane</keyword>
<dbReference type="AlphaFoldDB" id="A0A165T8E4"/>
<dbReference type="STRING" id="1314782.A0A165T8E4"/>
<sequence>MSAIRNPFLVGRCVFFVFGVIINIITFISATIHIGVLRSHGLHVPGAPVFVIINSCALFIMSFFAFAELFVGNAHTAQIKFECIWASLLSIMQLAASIDITVNGPPVFCRGEPLNGAVCASSSILVPTTWLAAFFLLSYCLLLISVTIAHCRHQPAIWSASVYGVPWFRPKNTAQLILPSHSKDLPPLPRASRASTSNLPIARTFMARSDPEKQASSDHGPTAFYNLGQNETFDRPTWAKRYETRRGVDSPFFIHRKEDRDEQEVMSLSDAASSRSNGSRFVELGLREPKPTARVDRKNEAKKPSFPHNVYNPDEPIPLPHRSQWVRADRYRTGTSRTTSTSEK</sequence>
<protein>
    <recommendedName>
        <fullName evidence="5">MARVEL domain-containing protein</fullName>
    </recommendedName>
</protein>
<feature type="compositionally biased region" description="Polar residues" evidence="1">
    <location>
        <begin position="270"/>
        <end position="279"/>
    </location>
</feature>
<name>A0A165T8E4_9AGAM</name>
<feature type="transmembrane region" description="Helical" evidence="2">
    <location>
        <begin position="12"/>
        <end position="37"/>
    </location>
</feature>
<reference evidence="3 4" key="1">
    <citation type="journal article" date="2016" name="Mol. Biol. Evol.">
        <title>Comparative Genomics of Early-Diverging Mushroom-Forming Fungi Provides Insights into the Origins of Lignocellulose Decay Capabilities.</title>
        <authorList>
            <person name="Nagy L.G."/>
            <person name="Riley R."/>
            <person name="Tritt A."/>
            <person name="Adam C."/>
            <person name="Daum C."/>
            <person name="Floudas D."/>
            <person name="Sun H."/>
            <person name="Yadav J.S."/>
            <person name="Pangilinan J."/>
            <person name="Larsson K.H."/>
            <person name="Matsuura K."/>
            <person name="Barry K."/>
            <person name="Labutti K."/>
            <person name="Kuo R."/>
            <person name="Ohm R.A."/>
            <person name="Bhattacharya S.S."/>
            <person name="Shirouzu T."/>
            <person name="Yoshinaga Y."/>
            <person name="Martin F.M."/>
            <person name="Grigoriev I.V."/>
            <person name="Hibbett D.S."/>
        </authorList>
    </citation>
    <scope>NUCLEOTIDE SEQUENCE [LARGE SCALE GENOMIC DNA]</scope>
    <source>
        <strain evidence="3 4">HHB14362 ss-1</strain>
    </source>
</reference>
<keyword evidence="2" id="KW-1133">Transmembrane helix</keyword>
<feature type="region of interest" description="Disordered" evidence="1">
    <location>
        <begin position="264"/>
        <end position="344"/>
    </location>
</feature>
<feature type="compositionally biased region" description="Basic and acidic residues" evidence="1">
    <location>
        <begin position="285"/>
        <end position="303"/>
    </location>
</feature>
<keyword evidence="2" id="KW-0812">Transmembrane</keyword>
<feature type="region of interest" description="Disordered" evidence="1">
    <location>
        <begin position="209"/>
        <end position="228"/>
    </location>
</feature>
<proteinExistence type="predicted"/>
<feature type="compositionally biased region" description="Low complexity" evidence="1">
    <location>
        <begin position="333"/>
        <end position="344"/>
    </location>
</feature>
<evidence type="ECO:0000313" key="3">
    <source>
        <dbReference type="EMBL" id="KZT26296.1"/>
    </source>
</evidence>
<accession>A0A165T8E4</accession>
<evidence type="ECO:0000313" key="4">
    <source>
        <dbReference type="Proteomes" id="UP000076761"/>
    </source>
</evidence>
<keyword evidence="4" id="KW-1185">Reference proteome</keyword>
<organism evidence="3 4">
    <name type="scientific">Neolentinus lepideus HHB14362 ss-1</name>
    <dbReference type="NCBI Taxonomy" id="1314782"/>
    <lineage>
        <taxon>Eukaryota</taxon>
        <taxon>Fungi</taxon>
        <taxon>Dikarya</taxon>
        <taxon>Basidiomycota</taxon>
        <taxon>Agaricomycotina</taxon>
        <taxon>Agaricomycetes</taxon>
        <taxon>Gloeophyllales</taxon>
        <taxon>Gloeophyllaceae</taxon>
        <taxon>Neolentinus</taxon>
    </lineage>
</organism>
<dbReference type="Proteomes" id="UP000076761">
    <property type="component" value="Unassembled WGS sequence"/>
</dbReference>